<comment type="subcellular location">
    <subcellularLocation>
        <location evidence="1">Membrane</location>
        <topology evidence="1">Multi-pass membrane protein</topology>
    </subcellularLocation>
</comment>
<feature type="transmembrane region" description="Helical" evidence="6">
    <location>
        <begin position="118"/>
        <end position="138"/>
    </location>
</feature>
<feature type="transmembrane region" description="Helical" evidence="6">
    <location>
        <begin position="174"/>
        <end position="193"/>
    </location>
</feature>
<feature type="region of interest" description="Disordered" evidence="5">
    <location>
        <begin position="490"/>
        <end position="510"/>
    </location>
</feature>
<feature type="transmembrane region" description="Helical" evidence="6">
    <location>
        <begin position="20"/>
        <end position="39"/>
    </location>
</feature>
<accession>A0A9X2AEK4</accession>
<protein>
    <submittedName>
        <fullName evidence="8">O-antigen ligase family protein</fullName>
    </submittedName>
</protein>
<dbReference type="PANTHER" id="PTHR37422">
    <property type="entry name" value="TEICHURONIC ACID BIOSYNTHESIS PROTEIN TUAE"/>
    <property type="match status" value="1"/>
</dbReference>
<evidence type="ECO:0000313" key="8">
    <source>
        <dbReference type="EMBL" id="MCI1186892.1"/>
    </source>
</evidence>
<feature type="transmembrane region" description="Helical" evidence="6">
    <location>
        <begin position="94"/>
        <end position="112"/>
    </location>
</feature>
<feature type="domain" description="O-antigen ligase-related" evidence="7">
    <location>
        <begin position="251"/>
        <end position="413"/>
    </location>
</feature>
<evidence type="ECO:0000256" key="3">
    <source>
        <dbReference type="ARBA" id="ARBA00022989"/>
    </source>
</evidence>
<dbReference type="Proteomes" id="UP001139193">
    <property type="component" value="Unassembled WGS sequence"/>
</dbReference>
<evidence type="ECO:0000259" key="7">
    <source>
        <dbReference type="Pfam" id="PF04932"/>
    </source>
</evidence>
<evidence type="ECO:0000256" key="4">
    <source>
        <dbReference type="ARBA" id="ARBA00023136"/>
    </source>
</evidence>
<dbReference type="AlphaFoldDB" id="A0A9X2AEK4"/>
<evidence type="ECO:0000256" key="6">
    <source>
        <dbReference type="SAM" id="Phobius"/>
    </source>
</evidence>
<keyword evidence="3 6" id="KW-1133">Transmembrane helix</keyword>
<keyword evidence="9" id="KW-1185">Reference proteome</keyword>
<feature type="transmembrane region" description="Helical" evidence="6">
    <location>
        <begin position="247"/>
        <end position="280"/>
    </location>
</feature>
<dbReference type="InterPro" id="IPR007016">
    <property type="entry name" value="O-antigen_ligase-rel_domated"/>
</dbReference>
<feature type="transmembrane region" description="Helical" evidence="6">
    <location>
        <begin position="150"/>
        <end position="168"/>
    </location>
</feature>
<dbReference type="PANTHER" id="PTHR37422:SF13">
    <property type="entry name" value="LIPOPOLYSACCHARIDE BIOSYNTHESIS PROTEIN PA4999-RELATED"/>
    <property type="match status" value="1"/>
</dbReference>
<dbReference type="GO" id="GO:0016874">
    <property type="term" value="F:ligase activity"/>
    <property type="evidence" value="ECO:0007669"/>
    <property type="project" value="UniProtKB-KW"/>
</dbReference>
<dbReference type="RefSeq" id="WP_241935175.1">
    <property type="nucleotide sequence ID" value="NZ_JALBGC010000002.1"/>
</dbReference>
<keyword evidence="8" id="KW-0436">Ligase</keyword>
<name>A0A9X2AEK4_9BACT</name>
<reference evidence="8" key="1">
    <citation type="submission" date="2022-03" db="EMBL/GenBank/DDBJ databases">
        <title>Bacterial whole genome sequence for Hymenobacter sp. DH14.</title>
        <authorList>
            <person name="Le V."/>
        </authorList>
    </citation>
    <scope>NUCLEOTIDE SEQUENCE</scope>
    <source>
        <strain evidence="8">DH14</strain>
    </source>
</reference>
<dbReference type="Pfam" id="PF04932">
    <property type="entry name" value="Wzy_C"/>
    <property type="match status" value="1"/>
</dbReference>
<comment type="caution">
    <text evidence="8">The sequence shown here is derived from an EMBL/GenBank/DDBJ whole genome shotgun (WGS) entry which is preliminary data.</text>
</comment>
<evidence type="ECO:0000256" key="1">
    <source>
        <dbReference type="ARBA" id="ARBA00004141"/>
    </source>
</evidence>
<organism evidence="8 9">
    <name type="scientific">Hymenobacter cyanobacteriorum</name>
    <dbReference type="NCBI Taxonomy" id="2926463"/>
    <lineage>
        <taxon>Bacteria</taxon>
        <taxon>Pseudomonadati</taxon>
        <taxon>Bacteroidota</taxon>
        <taxon>Cytophagia</taxon>
        <taxon>Cytophagales</taxon>
        <taxon>Hymenobacteraceae</taxon>
        <taxon>Hymenobacter</taxon>
    </lineage>
</organism>
<sequence length="510" mass="56784">MNPSLSTWLLRLRHRLEGPQWLFVAFVGLLLLGGAAAALARQPALLLPALLAVGLLLALVEWRWVYYGLFAVLPFSQEIGLFGGLSMDVPSEPLMLVLTACVGLALLLRQGTLPRREWAHPLLLIMALMLAWTAVDAAFSVDHTKSIKYLLAKVWYLVPFVLGTLLVVRRPAEAWRFAAVYAASASLSVLYVASRHATRGFSFGDINWALHPFFRNHVIYATMLALLLPFGWFALRAARNGGARLAWRVVLGVLLFGLLTSYTRASIVSVPLAALYFLVLRLRLTRLLLLVVAVGTSLTVSYFVIGDRYMEYAPDYEHTVFNGRNFERHLEATYKFQDVSGMERVYRWVAAARMIGEKPLTGSGAATFYPEYKRYTVKSFRTYVSANPEKSTTHNYFLLQLAEQGIPGFLLFISLIATALLYAESLYHRAQARPEVRRVVLAATLSFVIIVFHLTLNELVEVDKIGPVFFICLALLVRCGTWLEEPETENQAVSAETAGAVPTNPVASPA</sequence>
<feature type="transmembrane region" description="Helical" evidence="6">
    <location>
        <begin position="439"/>
        <end position="459"/>
    </location>
</feature>
<feature type="transmembrane region" description="Helical" evidence="6">
    <location>
        <begin position="44"/>
        <end position="60"/>
    </location>
</feature>
<dbReference type="InterPro" id="IPR051533">
    <property type="entry name" value="WaaL-like"/>
</dbReference>
<feature type="transmembrane region" description="Helical" evidence="6">
    <location>
        <begin position="287"/>
        <end position="305"/>
    </location>
</feature>
<evidence type="ECO:0000256" key="2">
    <source>
        <dbReference type="ARBA" id="ARBA00022692"/>
    </source>
</evidence>
<gene>
    <name evidence="8" type="ORF">MON38_05630</name>
</gene>
<dbReference type="GO" id="GO:0016020">
    <property type="term" value="C:membrane"/>
    <property type="evidence" value="ECO:0007669"/>
    <property type="project" value="UniProtKB-SubCell"/>
</dbReference>
<dbReference type="EMBL" id="JALBGC010000002">
    <property type="protein sequence ID" value="MCI1186892.1"/>
    <property type="molecule type" value="Genomic_DNA"/>
</dbReference>
<feature type="transmembrane region" description="Helical" evidence="6">
    <location>
        <begin position="214"/>
        <end position="235"/>
    </location>
</feature>
<evidence type="ECO:0000256" key="5">
    <source>
        <dbReference type="SAM" id="MobiDB-lite"/>
    </source>
</evidence>
<evidence type="ECO:0000313" key="9">
    <source>
        <dbReference type="Proteomes" id="UP001139193"/>
    </source>
</evidence>
<keyword evidence="2 6" id="KW-0812">Transmembrane</keyword>
<feature type="transmembrane region" description="Helical" evidence="6">
    <location>
        <begin position="406"/>
        <end position="427"/>
    </location>
</feature>
<keyword evidence="4 6" id="KW-0472">Membrane</keyword>
<proteinExistence type="predicted"/>